<comment type="caution">
    <text evidence="1">The sequence shown here is derived from an EMBL/GenBank/DDBJ whole genome shotgun (WGS) entry which is preliminary data.</text>
</comment>
<accession>A0A371FC15</accession>
<gene>
    <name evidence="1" type="ORF">CR513_44250</name>
</gene>
<organism evidence="1 2">
    <name type="scientific">Mucuna pruriens</name>
    <name type="common">Velvet bean</name>
    <name type="synonym">Dolichos pruriens</name>
    <dbReference type="NCBI Taxonomy" id="157652"/>
    <lineage>
        <taxon>Eukaryota</taxon>
        <taxon>Viridiplantae</taxon>
        <taxon>Streptophyta</taxon>
        <taxon>Embryophyta</taxon>
        <taxon>Tracheophyta</taxon>
        <taxon>Spermatophyta</taxon>
        <taxon>Magnoliopsida</taxon>
        <taxon>eudicotyledons</taxon>
        <taxon>Gunneridae</taxon>
        <taxon>Pentapetalae</taxon>
        <taxon>rosids</taxon>
        <taxon>fabids</taxon>
        <taxon>Fabales</taxon>
        <taxon>Fabaceae</taxon>
        <taxon>Papilionoideae</taxon>
        <taxon>50 kb inversion clade</taxon>
        <taxon>NPAAA clade</taxon>
        <taxon>indigoferoid/millettioid clade</taxon>
        <taxon>Phaseoleae</taxon>
        <taxon>Mucuna</taxon>
    </lineage>
</organism>
<sequence>MIKKEQEGFKEYTQRWCELAAQISGGGRENRTGYQSGKFAQLSNNIGLAKRPVPEKKKGETNVVLVEPIFP</sequence>
<protein>
    <submittedName>
        <fullName evidence="1">Uncharacterized protein</fullName>
    </submittedName>
</protein>
<reference evidence="1" key="1">
    <citation type="submission" date="2018-05" db="EMBL/GenBank/DDBJ databases">
        <title>Draft genome of Mucuna pruriens seed.</title>
        <authorList>
            <person name="Nnadi N.E."/>
            <person name="Vos R."/>
            <person name="Hasami M.H."/>
            <person name="Devisetty U.K."/>
            <person name="Aguiy J.C."/>
        </authorList>
    </citation>
    <scope>NUCLEOTIDE SEQUENCE [LARGE SCALE GENOMIC DNA]</scope>
    <source>
        <strain evidence="1">JCA_2017</strain>
    </source>
</reference>
<feature type="non-terminal residue" evidence="1">
    <location>
        <position position="1"/>
    </location>
</feature>
<dbReference type="OrthoDB" id="1750196at2759"/>
<name>A0A371FC15_MUCPR</name>
<evidence type="ECO:0000313" key="2">
    <source>
        <dbReference type="Proteomes" id="UP000257109"/>
    </source>
</evidence>
<proteinExistence type="predicted"/>
<keyword evidence="2" id="KW-1185">Reference proteome</keyword>
<dbReference type="EMBL" id="QJKJ01009709">
    <property type="protein sequence ID" value="RDX75836.1"/>
    <property type="molecule type" value="Genomic_DNA"/>
</dbReference>
<evidence type="ECO:0000313" key="1">
    <source>
        <dbReference type="EMBL" id="RDX75836.1"/>
    </source>
</evidence>
<dbReference type="AlphaFoldDB" id="A0A371FC15"/>
<dbReference type="Proteomes" id="UP000257109">
    <property type="component" value="Unassembled WGS sequence"/>
</dbReference>